<dbReference type="Pfam" id="PF10031">
    <property type="entry name" value="DUF2273"/>
    <property type="match status" value="1"/>
</dbReference>
<gene>
    <name evidence="2" type="ORF">WDS16_22930</name>
</gene>
<accession>A0ABZ2PJH8</accession>
<evidence type="ECO:0000313" key="3">
    <source>
        <dbReference type="Proteomes" id="UP001432000"/>
    </source>
</evidence>
<dbReference type="Proteomes" id="UP001432000">
    <property type="component" value="Chromosome"/>
</dbReference>
<dbReference type="InterPro" id="IPR018730">
    <property type="entry name" value="DUF2273"/>
</dbReference>
<evidence type="ECO:0000313" key="2">
    <source>
        <dbReference type="EMBL" id="WXG68038.1"/>
    </source>
</evidence>
<organism evidence="2 3">
    <name type="scientific">Rhodococcus sovatensis</name>
    <dbReference type="NCBI Taxonomy" id="1805840"/>
    <lineage>
        <taxon>Bacteria</taxon>
        <taxon>Bacillati</taxon>
        <taxon>Actinomycetota</taxon>
        <taxon>Actinomycetes</taxon>
        <taxon>Mycobacteriales</taxon>
        <taxon>Nocardiaceae</taxon>
        <taxon>Rhodococcus</taxon>
    </lineage>
</organism>
<feature type="transmembrane region" description="Helical" evidence="1">
    <location>
        <begin position="6"/>
        <end position="39"/>
    </location>
</feature>
<sequence length="60" mass="6206">MTTSTIGLFVGLLLAIAAATGGFTGFLFAVVLAAAGFAVGRYIDGELDVSAFSRGRRHDR</sequence>
<keyword evidence="3" id="KW-1185">Reference proteome</keyword>
<reference evidence="2 3" key="1">
    <citation type="submission" date="2024-03" db="EMBL/GenBank/DDBJ databases">
        <title>Natural products discovery in diverse microorganisms through a two-stage MS feature dereplication strategy.</title>
        <authorList>
            <person name="Zhang R."/>
        </authorList>
    </citation>
    <scope>NUCLEOTIDE SEQUENCE [LARGE SCALE GENOMIC DNA]</scope>
    <source>
        <strain evidence="2 3">18930</strain>
    </source>
</reference>
<keyword evidence="1" id="KW-0472">Membrane</keyword>
<keyword evidence="1" id="KW-0812">Transmembrane</keyword>
<protein>
    <submittedName>
        <fullName evidence="2">DUF2273 domain-containing protein</fullName>
    </submittedName>
</protein>
<keyword evidence="1" id="KW-1133">Transmembrane helix</keyword>
<dbReference type="RefSeq" id="WP_338887989.1">
    <property type="nucleotide sequence ID" value="NZ_CP147846.1"/>
</dbReference>
<name>A0ABZ2PJH8_9NOCA</name>
<proteinExistence type="predicted"/>
<dbReference type="EMBL" id="CP147846">
    <property type="protein sequence ID" value="WXG68038.1"/>
    <property type="molecule type" value="Genomic_DNA"/>
</dbReference>
<evidence type="ECO:0000256" key="1">
    <source>
        <dbReference type="SAM" id="Phobius"/>
    </source>
</evidence>